<accession>A0ABV0KKG2</accession>
<dbReference type="Gene3D" id="3.40.1350.10">
    <property type="match status" value="1"/>
</dbReference>
<feature type="domain" description="TnsA endonuclease C-terminal" evidence="1">
    <location>
        <begin position="173"/>
        <end position="250"/>
    </location>
</feature>
<dbReference type="Gene3D" id="1.10.10.10">
    <property type="entry name" value="Winged helix-like DNA-binding domain superfamily/Winged helix DNA-binding domain"/>
    <property type="match status" value="1"/>
</dbReference>
<dbReference type="InterPro" id="IPR011856">
    <property type="entry name" value="tRNA_endonuc-like_dom_sf"/>
</dbReference>
<reference evidence="3 4" key="1">
    <citation type="submission" date="2022-04" db="EMBL/GenBank/DDBJ databases">
        <title>Positive selection, recombination, and allopatry shape intraspecific diversity of widespread and dominant cyanobacteria.</title>
        <authorList>
            <person name="Wei J."/>
            <person name="Shu W."/>
            <person name="Hu C."/>
        </authorList>
    </citation>
    <scope>NUCLEOTIDE SEQUENCE [LARGE SCALE GENOMIC DNA]</scope>
    <source>
        <strain evidence="3 4">AS-A4</strain>
    </source>
</reference>
<name>A0ABV0KKG2_9CYAN</name>
<keyword evidence="3" id="KW-0540">Nuclease</keyword>
<evidence type="ECO:0000259" key="1">
    <source>
        <dbReference type="Pfam" id="PF08721"/>
    </source>
</evidence>
<dbReference type="GO" id="GO:0004519">
    <property type="term" value="F:endonuclease activity"/>
    <property type="evidence" value="ECO:0007669"/>
    <property type="project" value="UniProtKB-KW"/>
</dbReference>
<comment type="caution">
    <text evidence="3">The sequence shown here is derived from an EMBL/GenBank/DDBJ whole genome shotgun (WGS) entry which is preliminary data.</text>
</comment>
<dbReference type="RefSeq" id="WP_190452215.1">
    <property type="nucleotide sequence ID" value="NZ_JAMPLM010000012.1"/>
</dbReference>
<evidence type="ECO:0000313" key="4">
    <source>
        <dbReference type="Proteomes" id="UP001476950"/>
    </source>
</evidence>
<dbReference type="Pfam" id="PF08721">
    <property type="entry name" value="Tn7_Tnp_TnsA_C"/>
    <property type="match status" value="1"/>
</dbReference>
<dbReference type="InterPro" id="IPR014833">
    <property type="entry name" value="TnsA_N"/>
</dbReference>
<evidence type="ECO:0000313" key="3">
    <source>
        <dbReference type="EMBL" id="MEP1059736.1"/>
    </source>
</evidence>
<keyword evidence="3" id="KW-0255">Endonuclease</keyword>
<dbReference type="Pfam" id="PF08722">
    <property type="entry name" value="Tn7_TnsA-like_N"/>
    <property type="match status" value="1"/>
</dbReference>
<dbReference type="InterPro" id="IPR011335">
    <property type="entry name" value="Restrct_endonuc-II-like"/>
</dbReference>
<dbReference type="InterPro" id="IPR036388">
    <property type="entry name" value="WH-like_DNA-bd_sf"/>
</dbReference>
<dbReference type="EMBL" id="JAMPLM010000012">
    <property type="protein sequence ID" value="MEP1059736.1"/>
    <property type="molecule type" value="Genomic_DNA"/>
</dbReference>
<organism evidence="3 4">
    <name type="scientific">Stenomitos frigidus AS-A4</name>
    <dbReference type="NCBI Taxonomy" id="2933935"/>
    <lineage>
        <taxon>Bacteria</taxon>
        <taxon>Bacillati</taxon>
        <taxon>Cyanobacteriota</taxon>
        <taxon>Cyanophyceae</taxon>
        <taxon>Leptolyngbyales</taxon>
        <taxon>Leptolyngbyaceae</taxon>
        <taxon>Stenomitos</taxon>
    </lineage>
</organism>
<keyword evidence="4" id="KW-1185">Reference proteome</keyword>
<dbReference type="Proteomes" id="UP001476950">
    <property type="component" value="Unassembled WGS sequence"/>
</dbReference>
<sequence length="269" mass="31841">MSKLSVEKWTHATLDRFLKEQRGIGEGRNYRPWFEVDEFSSNGRARRLDWWQTGRVHHLFSDHERRLFHLCAWSNRVVDIREQYPLLDLELAMKIAADMGIKYPQGKDGTPWVLTTDFMLTLKQGEERIQIPWTVKPTDKLQSKTVMQNFELEKRYYAAKGNNRWSIITQEGIHRGMAENIEWFFSDYWLEDDPNLHSLKHELKIRLKTKNKAIHEITTALDKEMNIAGEGISLRIFRHLLARKEVIVDMKQKSINGYLLTNEILEIIC</sequence>
<dbReference type="SUPFAM" id="SSF52980">
    <property type="entry name" value="Restriction endonuclease-like"/>
    <property type="match status" value="1"/>
</dbReference>
<evidence type="ECO:0000259" key="2">
    <source>
        <dbReference type="Pfam" id="PF08722"/>
    </source>
</evidence>
<keyword evidence="3" id="KW-0378">Hydrolase</keyword>
<dbReference type="InterPro" id="IPR014832">
    <property type="entry name" value="TnsA_C"/>
</dbReference>
<proteinExistence type="predicted"/>
<feature type="domain" description="TnsA endonuclease N-terminal" evidence="2">
    <location>
        <begin position="75"/>
        <end position="170"/>
    </location>
</feature>
<dbReference type="CDD" id="cd22362">
    <property type="entry name" value="TnsA_endonuclease-like"/>
    <property type="match status" value="1"/>
</dbReference>
<gene>
    <name evidence="3" type="ORF">NDI38_14940</name>
</gene>
<protein>
    <submittedName>
        <fullName evidence="3">TnsA endonuclease N-terminal domain-containing protein</fullName>
    </submittedName>
</protein>